<reference evidence="2 3" key="1">
    <citation type="submission" date="2019-03" db="EMBL/GenBank/DDBJ databases">
        <title>Genomic Encyclopedia of Type Strains, Phase IV (KMG-IV): sequencing the most valuable type-strain genomes for metagenomic binning, comparative biology and taxonomic classification.</title>
        <authorList>
            <person name="Goeker M."/>
        </authorList>
    </citation>
    <scope>NUCLEOTIDE SEQUENCE [LARGE SCALE GENOMIC DNA]</scope>
    <source>
        <strain evidence="2 3">DSM 100451</strain>
    </source>
</reference>
<proteinExistence type="predicted"/>
<dbReference type="SMART" id="SM00382">
    <property type="entry name" value="AAA"/>
    <property type="match status" value="1"/>
</dbReference>
<dbReference type="InterPro" id="IPR027417">
    <property type="entry name" value="P-loop_NTPase"/>
</dbReference>
<dbReference type="InterPro" id="IPR003959">
    <property type="entry name" value="ATPase_AAA_core"/>
</dbReference>
<dbReference type="InterPro" id="IPR003593">
    <property type="entry name" value="AAA+_ATPase"/>
</dbReference>
<dbReference type="Pfam" id="PF00004">
    <property type="entry name" value="AAA"/>
    <property type="match status" value="1"/>
</dbReference>
<dbReference type="AlphaFoldDB" id="A0A4R1R1A3"/>
<evidence type="ECO:0000313" key="3">
    <source>
        <dbReference type="Proteomes" id="UP000295184"/>
    </source>
</evidence>
<sequence>MNIKRAKQEIINTVRAYLAKDEFGAYRIPAVRQRPILLMGPPGIGKTQIMEQIANELDIDLVAYTITHHTRQSALGLPFIEHRNFGGKEYAVTEYTMSEILAAVWQAMERSGRREGILFLDEVNCISETLAPMMLQFLQCKTFGNQRLPEGWIIAAAGNPPEYNKSVREFDVVTLDRVKRIDVKEDYAAWKEYALRRGIHGAILSYLDIRKDHFYKVEAGPEGMQFVTARGWEDLSEILHTYEALGLTADREVVGQYLQMPAIAKDFANYLELYAKYRRVYRVEEILNSSWEPLRARELAAAPFDEKLSVLGLVLSRLNESARTAWQLDQLAGLLHESLLRVKAALGQTPAVQILTNELAGLDRQIAAKKEAGSADRQGMQLLNQAARTLEGYLHTLELEAPAEPFDRLKELFAETLNQRAAAADETGSYLANAFAFLDESLPGSQELVIFATELTAGFYTSWYIETFGCEAYFAHNKDLLFADTENALLGEIAAARVARNDVSGEALEL</sequence>
<evidence type="ECO:0000259" key="1">
    <source>
        <dbReference type="SMART" id="SM00382"/>
    </source>
</evidence>
<name>A0A4R1R1A3_9FIRM</name>
<organism evidence="2 3">
    <name type="scientific">Allofournierella massiliensis</name>
    <dbReference type="NCBI Taxonomy" id="1650663"/>
    <lineage>
        <taxon>Bacteria</taxon>
        <taxon>Bacillati</taxon>
        <taxon>Bacillota</taxon>
        <taxon>Clostridia</taxon>
        <taxon>Eubacteriales</taxon>
        <taxon>Oscillospiraceae</taxon>
        <taxon>Allofournierella</taxon>
    </lineage>
</organism>
<dbReference type="GO" id="GO:0005524">
    <property type="term" value="F:ATP binding"/>
    <property type="evidence" value="ECO:0007669"/>
    <property type="project" value="InterPro"/>
</dbReference>
<dbReference type="GO" id="GO:0016887">
    <property type="term" value="F:ATP hydrolysis activity"/>
    <property type="evidence" value="ECO:0007669"/>
    <property type="project" value="InterPro"/>
</dbReference>
<evidence type="ECO:0000313" key="2">
    <source>
        <dbReference type="EMBL" id="TCL59103.1"/>
    </source>
</evidence>
<gene>
    <name evidence="2" type="ORF">EDD77_10616</name>
</gene>
<dbReference type="Proteomes" id="UP000295184">
    <property type="component" value="Unassembled WGS sequence"/>
</dbReference>
<dbReference type="Gene3D" id="3.40.50.300">
    <property type="entry name" value="P-loop containing nucleotide triphosphate hydrolases"/>
    <property type="match status" value="1"/>
</dbReference>
<accession>A0A4R1R1A3</accession>
<feature type="domain" description="AAA+ ATPase" evidence="1">
    <location>
        <begin position="32"/>
        <end position="185"/>
    </location>
</feature>
<dbReference type="CDD" id="cd00009">
    <property type="entry name" value="AAA"/>
    <property type="match status" value="1"/>
</dbReference>
<dbReference type="OrthoDB" id="9808317at2"/>
<dbReference type="GeneID" id="97379659"/>
<dbReference type="STRING" id="1650663.GCA_001486665_03279"/>
<dbReference type="RefSeq" id="WP_058966789.1">
    <property type="nucleotide sequence ID" value="NZ_CABKVM010000019.1"/>
</dbReference>
<dbReference type="SUPFAM" id="SSF52540">
    <property type="entry name" value="P-loop containing nucleoside triphosphate hydrolases"/>
    <property type="match status" value="1"/>
</dbReference>
<comment type="caution">
    <text evidence="2">The sequence shown here is derived from an EMBL/GenBank/DDBJ whole genome shotgun (WGS) entry which is preliminary data.</text>
</comment>
<protein>
    <submittedName>
        <fullName evidence="2">MoxR-like ATPase</fullName>
    </submittedName>
</protein>
<dbReference type="EMBL" id="SLUM01000006">
    <property type="protein sequence ID" value="TCL59103.1"/>
    <property type="molecule type" value="Genomic_DNA"/>
</dbReference>